<protein>
    <submittedName>
        <fullName evidence="2">Uncharacterized protein</fullName>
    </submittedName>
</protein>
<evidence type="ECO:0000313" key="2">
    <source>
        <dbReference type="EMBL" id="TWT79546.1"/>
    </source>
</evidence>
<accession>A0A5C5YXQ3</accession>
<feature type="transmembrane region" description="Helical" evidence="1">
    <location>
        <begin position="51"/>
        <end position="70"/>
    </location>
</feature>
<reference evidence="2 3" key="1">
    <citation type="submission" date="2019-02" db="EMBL/GenBank/DDBJ databases">
        <title>Deep-cultivation of Planctomycetes and their phenomic and genomic characterization uncovers novel biology.</title>
        <authorList>
            <person name="Wiegand S."/>
            <person name="Jogler M."/>
            <person name="Boedeker C."/>
            <person name="Pinto D."/>
            <person name="Vollmers J."/>
            <person name="Rivas-Marin E."/>
            <person name="Kohn T."/>
            <person name="Peeters S.H."/>
            <person name="Heuer A."/>
            <person name="Rast P."/>
            <person name="Oberbeckmann S."/>
            <person name="Bunk B."/>
            <person name="Jeske O."/>
            <person name="Meyerdierks A."/>
            <person name="Storesund J.E."/>
            <person name="Kallscheuer N."/>
            <person name="Luecker S."/>
            <person name="Lage O.M."/>
            <person name="Pohl T."/>
            <person name="Merkel B.J."/>
            <person name="Hornburger P."/>
            <person name="Mueller R.-W."/>
            <person name="Bruemmer F."/>
            <person name="Labrenz M."/>
            <person name="Spormann A.M."/>
            <person name="Op Den Camp H."/>
            <person name="Overmann J."/>
            <person name="Amann R."/>
            <person name="Jetten M.S.M."/>
            <person name="Mascher T."/>
            <person name="Medema M.H."/>
            <person name="Devos D.P."/>
            <person name="Kaster A.-K."/>
            <person name="Ovreas L."/>
            <person name="Rohde M."/>
            <person name="Galperin M.Y."/>
            <person name="Jogler C."/>
        </authorList>
    </citation>
    <scope>NUCLEOTIDE SEQUENCE [LARGE SCALE GENOMIC DNA]</scope>
    <source>
        <strain evidence="2 3">CA13</strain>
    </source>
</reference>
<dbReference type="EMBL" id="SJPJ01000001">
    <property type="protein sequence ID" value="TWT79546.1"/>
    <property type="molecule type" value="Genomic_DNA"/>
</dbReference>
<name>A0A5C5YXQ3_9BACT</name>
<feature type="transmembrane region" description="Helical" evidence="1">
    <location>
        <begin position="6"/>
        <end position="30"/>
    </location>
</feature>
<proteinExistence type="predicted"/>
<sequence length="113" mass="12857">MNNNDAAIVLAFFMIAFAFVSFVALIIFWYRTGRIYRSPLATRREKNQQHIVTMATLMVSLLAVPIGFMIEARLGLLALIALLPMVFVLIFRTAMVEFGLRRRSHPRAKAVID</sequence>
<evidence type="ECO:0000313" key="3">
    <source>
        <dbReference type="Proteomes" id="UP000315010"/>
    </source>
</evidence>
<keyword evidence="1" id="KW-0812">Transmembrane</keyword>
<keyword evidence="1" id="KW-1133">Transmembrane helix</keyword>
<dbReference type="AlphaFoldDB" id="A0A5C5YXQ3"/>
<keyword evidence="1" id="KW-0472">Membrane</keyword>
<evidence type="ECO:0000256" key="1">
    <source>
        <dbReference type="SAM" id="Phobius"/>
    </source>
</evidence>
<feature type="transmembrane region" description="Helical" evidence="1">
    <location>
        <begin position="76"/>
        <end position="100"/>
    </location>
</feature>
<gene>
    <name evidence="2" type="ORF">CA13_09500</name>
</gene>
<keyword evidence="3" id="KW-1185">Reference proteome</keyword>
<dbReference type="Proteomes" id="UP000315010">
    <property type="component" value="Unassembled WGS sequence"/>
</dbReference>
<comment type="caution">
    <text evidence="2">The sequence shown here is derived from an EMBL/GenBank/DDBJ whole genome shotgun (WGS) entry which is preliminary data.</text>
</comment>
<organism evidence="2 3">
    <name type="scientific">Novipirellula herctigrandis</name>
    <dbReference type="NCBI Taxonomy" id="2527986"/>
    <lineage>
        <taxon>Bacteria</taxon>
        <taxon>Pseudomonadati</taxon>
        <taxon>Planctomycetota</taxon>
        <taxon>Planctomycetia</taxon>
        <taxon>Pirellulales</taxon>
        <taxon>Pirellulaceae</taxon>
        <taxon>Novipirellula</taxon>
    </lineage>
</organism>